<feature type="signal peptide" evidence="3">
    <location>
        <begin position="1"/>
        <end position="19"/>
    </location>
</feature>
<dbReference type="Pfam" id="PF04909">
    <property type="entry name" value="Amidohydro_2"/>
    <property type="match status" value="1"/>
</dbReference>
<comment type="similarity">
    <text evidence="2">Belongs to the metallo-dependent hydrolases superfamily.</text>
</comment>
<dbReference type="OMA" id="AECGYKE"/>
<dbReference type="Gene3D" id="3.20.20.140">
    <property type="entry name" value="Metal-dependent hydrolases"/>
    <property type="match status" value="1"/>
</dbReference>
<sequence length="336" mass="37006">MHRHLSLGTTSFLLLATYAIQPTTSFLKPQTHSIRSTATCMLATKVIDSHLHIWATAEEASSHYPYAGPEQTPPSQLQNVASPTALLEQMNKAGVDGSLIVQPINHKYDHSYVSDAIKAYPDKFKGMLLHDPYLSPQLAVERLEELVLSGFVGVRFNPYLWPEGELMSTPAGCGLAVYKRCGELNVPVGVMCFKGLELHIDDIVHLISASPETVLILDHLGFCALNEEGDKAFEKLLSLAKKYSNVLVKVSALFRNTGEEDSFPYDKVKYKRFDPLMEAFGADRLMIGSDFPFVLETEGSYQGALSTVKSWISDGADRDAVMGGTAERVFGKWGTV</sequence>
<gene>
    <name evidence="5" type="ORF">THAPSDRAFT_6209</name>
</gene>
<dbReference type="eggNOG" id="ENOG502QUU3">
    <property type="taxonomic scope" value="Eukaryota"/>
</dbReference>
<feature type="domain" description="Amidohydrolase-related" evidence="4">
    <location>
        <begin position="47"/>
        <end position="331"/>
    </location>
</feature>
<dbReference type="AlphaFoldDB" id="B8C5W1"/>
<dbReference type="KEGG" id="tps:THAPSDRAFT_6209"/>
<dbReference type="HOGENOM" id="CLU_044590_2_0_1"/>
<evidence type="ECO:0000256" key="2">
    <source>
        <dbReference type="RuleBase" id="RU366045"/>
    </source>
</evidence>
<protein>
    <recommendedName>
        <fullName evidence="4">Amidohydrolase-related domain-containing protein</fullName>
    </recommendedName>
</protein>
<evidence type="ECO:0000313" key="6">
    <source>
        <dbReference type="Proteomes" id="UP000001449"/>
    </source>
</evidence>
<dbReference type="InParanoid" id="B8C5W1"/>
<dbReference type="GeneID" id="7445957"/>
<dbReference type="InterPro" id="IPR032466">
    <property type="entry name" value="Metal_Hydrolase"/>
</dbReference>
<dbReference type="PANTHER" id="PTHR21240:SF19">
    <property type="entry name" value="CATALYTIC_ HYDROLASE"/>
    <property type="match status" value="1"/>
</dbReference>
<feature type="chain" id="PRO_5002866281" description="Amidohydrolase-related domain-containing protein" evidence="3">
    <location>
        <begin position="20"/>
        <end position="336"/>
    </location>
</feature>
<evidence type="ECO:0000313" key="5">
    <source>
        <dbReference type="EMBL" id="EED91189.1"/>
    </source>
</evidence>
<evidence type="ECO:0000256" key="3">
    <source>
        <dbReference type="SAM" id="SignalP"/>
    </source>
</evidence>
<dbReference type="Proteomes" id="UP000001449">
    <property type="component" value="Chromosome 6"/>
</dbReference>
<dbReference type="PaxDb" id="35128-Thaps6209"/>
<dbReference type="InterPro" id="IPR032465">
    <property type="entry name" value="ACMSD"/>
</dbReference>
<evidence type="ECO:0000259" key="4">
    <source>
        <dbReference type="Pfam" id="PF04909"/>
    </source>
</evidence>
<dbReference type="EMBL" id="CM000643">
    <property type="protein sequence ID" value="EED91189.1"/>
    <property type="molecule type" value="Genomic_DNA"/>
</dbReference>
<proteinExistence type="inferred from homology"/>
<name>B8C5W1_THAPS</name>
<evidence type="ECO:0000256" key="1">
    <source>
        <dbReference type="ARBA" id="ARBA00023239"/>
    </source>
</evidence>
<dbReference type="PANTHER" id="PTHR21240">
    <property type="entry name" value="2-AMINO-3-CARBOXYLMUCONATE-6-SEMIALDEHYDE DECARBOXYLASE"/>
    <property type="match status" value="1"/>
</dbReference>
<reference evidence="5 6" key="1">
    <citation type="journal article" date="2004" name="Science">
        <title>The genome of the diatom Thalassiosira pseudonana: ecology, evolution, and metabolism.</title>
        <authorList>
            <person name="Armbrust E.V."/>
            <person name="Berges J.A."/>
            <person name="Bowler C."/>
            <person name="Green B.R."/>
            <person name="Martinez D."/>
            <person name="Putnam N.H."/>
            <person name="Zhou S."/>
            <person name="Allen A.E."/>
            <person name="Apt K.E."/>
            <person name="Bechner M."/>
            <person name="Brzezinski M.A."/>
            <person name="Chaal B.K."/>
            <person name="Chiovitti A."/>
            <person name="Davis A.K."/>
            <person name="Demarest M.S."/>
            <person name="Detter J.C."/>
            <person name="Glavina T."/>
            <person name="Goodstein D."/>
            <person name="Hadi M.Z."/>
            <person name="Hellsten U."/>
            <person name="Hildebrand M."/>
            <person name="Jenkins B.D."/>
            <person name="Jurka J."/>
            <person name="Kapitonov V.V."/>
            <person name="Kroger N."/>
            <person name="Lau W.W."/>
            <person name="Lane T.W."/>
            <person name="Larimer F.W."/>
            <person name="Lippmeier J.C."/>
            <person name="Lucas S."/>
            <person name="Medina M."/>
            <person name="Montsant A."/>
            <person name="Obornik M."/>
            <person name="Parker M.S."/>
            <person name="Palenik B."/>
            <person name="Pazour G.J."/>
            <person name="Richardson P.M."/>
            <person name="Rynearson T.A."/>
            <person name="Saito M.A."/>
            <person name="Schwartz D.C."/>
            <person name="Thamatrakoln K."/>
            <person name="Valentin K."/>
            <person name="Vardi A."/>
            <person name="Wilkerson F.P."/>
            <person name="Rokhsar D.S."/>
        </authorList>
    </citation>
    <scope>NUCLEOTIDE SEQUENCE [LARGE SCALE GENOMIC DNA]</scope>
    <source>
        <strain evidence="5 6">CCMP1335</strain>
    </source>
</reference>
<keyword evidence="3" id="KW-0732">Signal</keyword>
<dbReference type="SUPFAM" id="SSF51556">
    <property type="entry name" value="Metallo-dependent hydrolases"/>
    <property type="match status" value="1"/>
</dbReference>
<dbReference type="RefSeq" id="XP_002291082.1">
    <property type="nucleotide sequence ID" value="XM_002291046.1"/>
</dbReference>
<keyword evidence="2" id="KW-0210">Decarboxylase</keyword>
<reference evidence="5 6" key="2">
    <citation type="journal article" date="2008" name="Nature">
        <title>The Phaeodactylum genome reveals the evolutionary history of diatom genomes.</title>
        <authorList>
            <person name="Bowler C."/>
            <person name="Allen A.E."/>
            <person name="Badger J.H."/>
            <person name="Grimwood J."/>
            <person name="Jabbari K."/>
            <person name="Kuo A."/>
            <person name="Maheswari U."/>
            <person name="Martens C."/>
            <person name="Maumus F."/>
            <person name="Otillar R.P."/>
            <person name="Rayko E."/>
            <person name="Salamov A."/>
            <person name="Vandepoele K."/>
            <person name="Beszteri B."/>
            <person name="Gruber A."/>
            <person name="Heijde M."/>
            <person name="Katinka M."/>
            <person name="Mock T."/>
            <person name="Valentin K."/>
            <person name="Verret F."/>
            <person name="Berges J.A."/>
            <person name="Brownlee C."/>
            <person name="Cadoret J.P."/>
            <person name="Chiovitti A."/>
            <person name="Choi C.J."/>
            <person name="Coesel S."/>
            <person name="De Martino A."/>
            <person name="Detter J.C."/>
            <person name="Durkin C."/>
            <person name="Falciatore A."/>
            <person name="Fournet J."/>
            <person name="Haruta M."/>
            <person name="Huysman M.J."/>
            <person name="Jenkins B.D."/>
            <person name="Jiroutova K."/>
            <person name="Jorgensen R.E."/>
            <person name="Joubert Y."/>
            <person name="Kaplan A."/>
            <person name="Kroger N."/>
            <person name="Kroth P.G."/>
            <person name="La Roche J."/>
            <person name="Lindquist E."/>
            <person name="Lommer M."/>
            <person name="Martin-Jezequel V."/>
            <person name="Lopez P.J."/>
            <person name="Lucas S."/>
            <person name="Mangogna M."/>
            <person name="McGinnis K."/>
            <person name="Medlin L.K."/>
            <person name="Montsant A."/>
            <person name="Oudot-Le Secq M.P."/>
            <person name="Napoli C."/>
            <person name="Obornik M."/>
            <person name="Parker M.S."/>
            <person name="Petit J.L."/>
            <person name="Porcel B.M."/>
            <person name="Poulsen N."/>
            <person name="Robison M."/>
            <person name="Rychlewski L."/>
            <person name="Rynearson T.A."/>
            <person name="Schmutz J."/>
            <person name="Shapiro H."/>
            <person name="Siaut M."/>
            <person name="Stanley M."/>
            <person name="Sussman M.R."/>
            <person name="Taylor A.R."/>
            <person name="Vardi A."/>
            <person name="von Dassow P."/>
            <person name="Vyverman W."/>
            <person name="Willis A."/>
            <person name="Wyrwicz L.S."/>
            <person name="Rokhsar D.S."/>
            <person name="Weissenbach J."/>
            <person name="Armbrust E.V."/>
            <person name="Green B.R."/>
            <person name="Van de Peer Y."/>
            <person name="Grigoriev I.V."/>
        </authorList>
    </citation>
    <scope>NUCLEOTIDE SEQUENCE [LARGE SCALE GENOMIC DNA]</scope>
    <source>
        <strain evidence="5 6">CCMP1335</strain>
    </source>
</reference>
<dbReference type="InterPro" id="IPR006680">
    <property type="entry name" value="Amidohydro-rel"/>
</dbReference>
<accession>B8C5W1</accession>
<keyword evidence="6" id="KW-1185">Reference proteome</keyword>
<organism evidence="5 6">
    <name type="scientific">Thalassiosira pseudonana</name>
    <name type="common">Marine diatom</name>
    <name type="synonym">Cyclotella nana</name>
    <dbReference type="NCBI Taxonomy" id="35128"/>
    <lineage>
        <taxon>Eukaryota</taxon>
        <taxon>Sar</taxon>
        <taxon>Stramenopiles</taxon>
        <taxon>Ochrophyta</taxon>
        <taxon>Bacillariophyta</taxon>
        <taxon>Coscinodiscophyceae</taxon>
        <taxon>Thalassiosirophycidae</taxon>
        <taxon>Thalassiosirales</taxon>
        <taxon>Thalassiosiraceae</taxon>
        <taxon>Thalassiosira</taxon>
    </lineage>
</organism>
<dbReference type="GO" id="GO:0016787">
    <property type="term" value="F:hydrolase activity"/>
    <property type="evidence" value="ECO:0007669"/>
    <property type="project" value="InterPro"/>
</dbReference>
<keyword evidence="1 2" id="KW-0456">Lyase</keyword>
<dbReference type="GO" id="GO:0016831">
    <property type="term" value="F:carboxy-lyase activity"/>
    <property type="evidence" value="ECO:0007669"/>
    <property type="project" value="UniProtKB-KW"/>
</dbReference>